<dbReference type="SUPFAM" id="SSF50475">
    <property type="entry name" value="FMN-binding split barrel"/>
    <property type="match status" value="1"/>
</dbReference>
<reference evidence="1" key="2">
    <citation type="submission" date="2020-03" db="EMBL/GenBank/DDBJ databases">
        <title>Flavobacteriaceae bacterium strain TP-CH-4, a member of the family Flavobacteriaceae isolated from a deep-sea seamount.</title>
        <authorList>
            <person name="Zhang D.-C."/>
        </authorList>
    </citation>
    <scope>NUCLEOTIDE SEQUENCE</scope>
    <source>
        <strain evidence="1">TP-CH-4</strain>
    </source>
</reference>
<protein>
    <submittedName>
        <fullName evidence="1">FMN-binding negative transcriptional regulator</fullName>
    </submittedName>
</protein>
<keyword evidence="2" id="KW-1185">Reference proteome</keyword>
<proteinExistence type="predicted"/>
<organism evidence="1 2">
    <name type="scientific">Pelagihabitans pacificus</name>
    <dbReference type="NCBI Taxonomy" id="2696054"/>
    <lineage>
        <taxon>Bacteria</taxon>
        <taxon>Pseudomonadati</taxon>
        <taxon>Bacteroidota</taxon>
        <taxon>Flavobacteriia</taxon>
        <taxon>Flavobacteriales</taxon>
        <taxon>Flavobacteriaceae</taxon>
        <taxon>Pelagihabitans</taxon>
    </lineage>
</organism>
<comment type="caution">
    <text evidence="1">The sequence shown here is derived from an EMBL/GenBank/DDBJ whole genome shotgun (WGS) entry which is preliminary data.</text>
</comment>
<dbReference type="InterPro" id="IPR012349">
    <property type="entry name" value="Split_barrel_FMN-bd"/>
</dbReference>
<dbReference type="PANTHER" id="PTHR35802:SF1">
    <property type="entry name" value="PROTEASE SYNTHASE AND SPORULATION PROTEIN PAI 2"/>
    <property type="match status" value="1"/>
</dbReference>
<dbReference type="InterPro" id="IPR007396">
    <property type="entry name" value="TR_PAI2-type"/>
</dbReference>
<gene>
    <name evidence="1" type="ORF">FK220_002825</name>
</gene>
<name>A0A967E572_9FLAO</name>
<dbReference type="PANTHER" id="PTHR35802">
    <property type="entry name" value="PROTEASE SYNTHASE AND SPORULATION PROTEIN PAI 2"/>
    <property type="match status" value="1"/>
</dbReference>
<dbReference type="Gene3D" id="2.30.110.10">
    <property type="entry name" value="Electron Transport, Fmn-binding Protein, Chain A"/>
    <property type="match status" value="1"/>
</dbReference>
<dbReference type="AlphaFoldDB" id="A0A967E572"/>
<accession>A0A967E572</accession>
<dbReference type="Pfam" id="PF04299">
    <property type="entry name" value="FMN_bind_2"/>
    <property type="match status" value="1"/>
</dbReference>
<dbReference type="EMBL" id="VIKU02000001">
    <property type="protein sequence ID" value="NHF58260.1"/>
    <property type="molecule type" value="Genomic_DNA"/>
</dbReference>
<sequence>MKYPPRHHQEASFDNVIEVVKNYPFGTLISVKHNKPFITHIPLVYEPKEGDYGKLVAHIDASNPQVTTLVDGADVTTVFYGPDCYISPSVYSTRQLPTWNYIFAHLKGKVRLLRDKESVKKTMVRMTRFLEGENPKYTLDYDDSRMERLVDYIVGFEIKIDHWEGKFKFSQDKLKKDRELAKEELIRSQKKDVSAFVKRIFENHENAQKTSS</sequence>
<reference evidence="1" key="1">
    <citation type="submission" date="2019-07" db="EMBL/GenBank/DDBJ databases">
        <authorList>
            <person name="De-Chao Zhang Q."/>
        </authorList>
    </citation>
    <scope>NUCLEOTIDE SEQUENCE</scope>
    <source>
        <strain evidence="1">TP-CH-4</strain>
    </source>
</reference>
<evidence type="ECO:0000313" key="2">
    <source>
        <dbReference type="Proteomes" id="UP000707206"/>
    </source>
</evidence>
<dbReference type="RefSeq" id="WP_152572758.1">
    <property type="nucleotide sequence ID" value="NZ_VIKU02000001.1"/>
</dbReference>
<dbReference type="PIRSF" id="PIRSF010372">
    <property type="entry name" value="PaiB"/>
    <property type="match status" value="1"/>
</dbReference>
<dbReference type="Proteomes" id="UP000707206">
    <property type="component" value="Unassembled WGS sequence"/>
</dbReference>
<evidence type="ECO:0000313" key="1">
    <source>
        <dbReference type="EMBL" id="NHF58260.1"/>
    </source>
</evidence>